<dbReference type="Proteomes" id="UP000607653">
    <property type="component" value="Unassembled WGS sequence"/>
</dbReference>
<protein>
    <submittedName>
        <fullName evidence="1">Uncharacterized protein</fullName>
    </submittedName>
</protein>
<evidence type="ECO:0000313" key="1">
    <source>
        <dbReference type="EMBL" id="DAD20679.1"/>
    </source>
</evidence>
<reference evidence="1 2" key="1">
    <citation type="journal article" date="2020" name="Mol. Biol. Evol.">
        <title>Distinct Expression and Methylation Patterns for Genes with Different Fates following a Single Whole-Genome Duplication in Flowering Plants.</title>
        <authorList>
            <person name="Shi T."/>
            <person name="Rahmani R.S."/>
            <person name="Gugger P.F."/>
            <person name="Wang M."/>
            <person name="Li H."/>
            <person name="Zhang Y."/>
            <person name="Li Z."/>
            <person name="Wang Q."/>
            <person name="Van de Peer Y."/>
            <person name="Marchal K."/>
            <person name="Chen J."/>
        </authorList>
    </citation>
    <scope>NUCLEOTIDE SEQUENCE [LARGE SCALE GENOMIC DNA]</scope>
    <source>
        <tissue evidence="1">Leaf</tissue>
    </source>
</reference>
<organism evidence="1 2">
    <name type="scientific">Nelumbo nucifera</name>
    <name type="common">Sacred lotus</name>
    <dbReference type="NCBI Taxonomy" id="4432"/>
    <lineage>
        <taxon>Eukaryota</taxon>
        <taxon>Viridiplantae</taxon>
        <taxon>Streptophyta</taxon>
        <taxon>Embryophyta</taxon>
        <taxon>Tracheophyta</taxon>
        <taxon>Spermatophyta</taxon>
        <taxon>Magnoliopsida</taxon>
        <taxon>Proteales</taxon>
        <taxon>Nelumbonaceae</taxon>
        <taxon>Nelumbo</taxon>
    </lineage>
</organism>
<gene>
    <name evidence="1" type="ORF">HUJ06_022142</name>
</gene>
<proteinExistence type="predicted"/>
<keyword evidence="2" id="KW-1185">Reference proteome</keyword>
<comment type="caution">
    <text evidence="1">The sequence shown here is derived from an EMBL/GenBank/DDBJ whole genome shotgun (WGS) entry which is preliminary data.</text>
</comment>
<dbReference type="AlphaFoldDB" id="A0A822XNQ1"/>
<evidence type="ECO:0000313" key="2">
    <source>
        <dbReference type="Proteomes" id="UP000607653"/>
    </source>
</evidence>
<accession>A0A822XNQ1</accession>
<name>A0A822XNQ1_NELNU</name>
<sequence>MQIGNFEGLSKFFRENEHDLKIVPGNSSEI</sequence>
<dbReference type="EMBL" id="DUZY01000001">
    <property type="protein sequence ID" value="DAD20679.1"/>
    <property type="molecule type" value="Genomic_DNA"/>
</dbReference>